<evidence type="ECO:0000256" key="2">
    <source>
        <dbReference type="ARBA" id="ARBA00023002"/>
    </source>
</evidence>
<evidence type="ECO:0000259" key="4">
    <source>
        <dbReference type="Pfam" id="PF22725"/>
    </source>
</evidence>
<sequence>MTEQTYGTGASAALDGPDRDGRFRLALVGAGRMGRTHLRALALSKKVAVTDVVEPMAETRAVLAEAGLRVHAGLRELLDGQPPEGVLVAAPTDEHARLTREAVAAGVPVLCEKPGGGSAAELRETADFASRQRVPVQVAYWRRHLPALTALRDRIRAGDLGSLYLVAASQWDEEPPAAAFRSTSGGIFVDMGVHEVDQIRYLTGQDVIEVHAMAAVHVEDPAASGDVDGACASLRLSGGVLGTVSLGRYHSSGDTVMVEVFGSRGHERHCLIGPAEPTAFETALIRQAESFADLVRAGRSCEAELQDAIRTLEVAEAATAALKAC</sequence>
<dbReference type="RefSeq" id="WP_344876024.1">
    <property type="nucleotide sequence ID" value="NZ_BAAAZP010000041.1"/>
</dbReference>
<accession>A0ABP7BGU0</accession>
<dbReference type="Proteomes" id="UP001500902">
    <property type="component" value="Unassembled WGS sequence"/>
</dbReference>
<proteinExistence type="inferred from homology"/>
<comment type="caution">
    <text evidence="5">The sequence shown here is derived from an EMBL/GenBank/DDBJ whole genome shotgun (WGS) entry which is preliminary data.</text>
</comment>
<dbReference type="PANTHER" id="PTHR42840:SF3">
    <property type="entry name" value="BINDING ROSSMANN FOLD OXIDOREDUCTASE, PUTATIVE (AFU_ORTHOLOGUE AFUA_2G10240)-RELATED"/>
    <property type="match status" value="1"/>
</dbReference>
<dbReference type="Pfam" id="PF01408">
    <property type="entry name" value="GFO_IDH_MocA"/>
    <property type="match status" value="1"/>
</dbReference>
<gene>
    <name evidence="5" type="ORF">GCM10022224_023620</name>
</gene>
<organism evidence="5 6">
    <name type="scientific">Nonomuraea antimicrobica</name>
    <dbReference type="NCBI Taxonomy" id="561173"/>
    <lineage>
        <taxon>Bacteria</taxon>
        <taxon>Bacillati</taxon>
        <taxon>Actinomycetota</taxon>
        <taxon>Actinomycetes</taxon>
        <taxon>Streptosporangiales</taxon>
        <taxon>Streptosporangiaceae</taxon>
        <taxon>Nonomuraea</taxon>
    </lineage>
</organism>
<feature type="domain" description="GFO/IDH/MocA-like oxidoreductase" evidence="4">
    <location>
        <begin position="150"/>
        <end position="265"/>
    </location>
</feature>
<name>A0ABP7BGU0_9ACTN</name>
<dbReference type="PANTHER" id="PTHR42840">
    <property type="entry name" value="NAD(P)-BINDING ROSSMANN-FOLD SUPERFAMILY PROTEIN-RELATED"/>
    <property type="match status" value="1"/>
</dbReference>
<evidence type="ECO:0000313" key="5">
    <source>
        <dbReference type="EMBL" id="GAA3659481.1"/>
    </source>
</evidence>
<keyword evidence="6" id="KW-1185">Reference proteome</keyword>
<evidence type="ECO:0000313" key="6">
    <source>
        <dbReference type="Proteomes" id="UP001500902"/>
    </source>
</evidence>
<reference evidence="6" key="1">
    <citation type="journal article" date="2019" name="Int. J. Syst. Evol. Microbiol.">
        <title>The Global Catalogue of Microorganisms (GCM) 10K type strain sequencing project: providing services to taxonomists for standard genome sequencing and annotation.</title>
        <authorList>
            <consortium name="The Broad Institute Genomics Platform"/>
            <consortium name="The Broad Institute Genome Sequencing Center for Infectious Disease"/>
            <person name="Wu L."/>
            <person name="Ma J."/>
        </authorList>
    </citation>
    <scope>NUCLEOTIDE SEQUENCE [LARGE SCALE GENOMIC DNA]</scope>
    <source>
        <strain evidence="6">JCM 16904</strain>
    </source>
</reference>
<dbReference type="Gene3D" id="3.40.50.720">
    <property type="entry name" value="NAD(P)-binding Rossmann-like Domain"/>
    <property type="match status" value="1"/>
</dbReference>
<dbReference type="SUPFAM" id="SSF55347">
    <property type="entry name" value="Glyceraldehyde-3-phosphate dehydrogenase-like, C-terminal domain"/>
    <property type="match status" value="1"/>
</dbReference>
<feature type="domain" description="Gfo/Idh/MocA-like oxidoreductase N-terminal" evidence="3">
    <location>
        <begin position="23"/>
        <end position="140"/>
    </location>
</feature>
<protein>
    <recommendedName>
        <fullName evidence="7">Myo-inositol 2-dehydrogenase / D-chiro-inositol 1-dehydrogenase</fullName>
    </recommendedName>
</protein>
<dbReference type="InterPro" id="IPR055170">
    <property type="entry name" value="GFO_IDH_MocA-like_dom"/>
</dbReference>
<dbReference type="InterPro" id="IPR000683">
    <property type="entry name" value="Gfo/Idh/MocA-like_OxRdtase_N"/>
</dbReference>
<evidence type="ECO:0000259" key="3">
    <source>
        <dbReference type="Pfam" id="PF01408"/>
    </source>
</evidence>
<evidence type="ECO:0000256" key="1">
    <source>
        <dbReference type="ARBA" id="ARBA00010928"/>
    </source>
</evidence>
<dbReference type="InterPro" id="IPR036291">
    <property type="entry name" value="NAD(P)-bd_dom_sf"/>
</dbReference>
<dbReference type="Gene3D" id="3.30.360.10">
    <property type="entry name" value="Dihydrodipicolinate Reductase, domain 2"/>
    <property type="match status" value="1"/>
</dbReference>
<dbReference type="SUPFAM" id="SSF51735">
    <property type="entry name" value="NAD(P)-binding Rossmann-fold domains"/>
    <property type="match status" value="1"/>
</dbReference>
<dbReference type="Pfam" id="PF22725">
    <property type="entry name" value="GFO_IDH_MocA_C3"/>
    <property type="match status" value="1"/>
</dbReference>
<evidence type="ECO:0008006" key="7">
    <source>
        <dbReference type="Google" id="ProtNLM"/>
    </source>
</evidence>
<keyword evidence="2" id="KW-0560">Oxidoreductase</keyword>
<comment type="similarity">
    <text evidence="1">Belongs to the Gfo/Idh/MocA family.</text>
</comment>
<dbReference type="EMBL" id="BAAAZP010000041">
    <property type="protein sequence ID" value="GAA3659481.1"/>
    <property type="molecule type" value="Genomic_DNA"/>
</dbReference>